<dbReference type="Proteomes" id="UP000199134">
    <property type="component" value="Unassembled WGS sequence"/>
</dbReference>
<sequence length="380" mass="41948">MVLANLLLSMAVTMLIPTLPIWLKEAAGLDNRQVGLVMGSFALGLFLPGAFCSYLVQQYRRNVVFMICVLVLAASMTLPFFKLPALHLFPIILVWRGLQGAAFGLAQMVLSSTLIIDTCESHQRTEANHSATWFGRFALSLGPMAGLLMMQLSSLIVPSSIPASPMSTLNVFFLALVCCVAAILLVSFIRFPFRIPEDNLHVLSLDRFFLTSGWTLFLNLLLVTTAIGMLMSLPVPVHAYGMVMLGFLLALLAQRFVFCDAELKSEVITGLLLIGASLIILLTSRYSPLTTPLLGLGVGLVGGRFLLFFIKLSRHCQRGTSQSTFMLGWESGLAIGVGVGYYFFSGRTMEMLMVAFLLVVAALLMYVFWTHRWFLEHKNR</sequence>
<evidence type="ECO:0000313" key="6">
    <source>
        <dbReference type="EMBL" id="SDO29912.1"/>
    </source>
</evidence>
<dbReference type="Proteomes" id="UP000198779">
    <property type="component" value="Unassembled WGS sequence"/>
</dbReference>
<dbReference type="EMBL" id="FNCQ01000020">
    <property type="protein sequence ID" value="SDH22482.1"/>
    <property type="molecule type" value="Genomic_DNA"/>
</dbReference>
<accession>A0A1G8AN46</accession>
<feature type="transmembrane region" description="Helical" evidence="4">
    <location>
        <begin position="63"/>
        <end position="81"/>
    </location>
</feature>
<protein>
    <submittedName>
        <fullName evidence="6">Major Facilitator Superfamily protein</fullName>
    </submittedName>
</protein>
<dbReference type="EMBL" id="FNIW01000014">
    <property type="protein sequence ID" value="SDO29912.1"/>
    <property type="molecule type" value="Genomic_DNA"/>
</dbReference>
<evidence type="ECO:0000313" key="5">
    <source>
        <dbReference type="EMBL" id="SDH22482.1"/>
    </source>
</evidence>
<dbReference type="PANTHER" id="PTHR23531">
    <property type="entry name" value="QUINOLENE RESISTANCE PROTEIN NORA"/>
    <property type="match status" value="1"/>
</dbReference>
<name>A0A1H0IEU1_9BACT</name>
<reference evidence="6 7" key="1">
    <citation type="submission" date="2016-10" db="EMBL/GenBank/DDBJ databases">
        <authorList>
            <person name="Varghese N."/>
            <person name="Submissions S."/>
        </authorList>
    </citation>
    <scope>NUCLEOTIDE SEQUENCE</scope>
    <source>
        <strain evidence="6">BP1-145</strain>
        <strain evidence="7">BP1-148</strain>
    </source>
</reference>
<evidence type="ECO:0000256" key="4">
    <source>
        <dbReference type="SAM" id="Phobius"/>
    </source>
</evidence>
<gene>
    <name evidence="6" type="ORF">SAMN04487900_11481</name>
    <name evidence="5" type="ORF">SAMN04487901_12010</name>
</gene>
<organism evidence="6 8">
    <name type="scientific">Prevotella communis</name>
    <dbReference type="NCBI Taxonomy" id="2913614"/>
    <lineage>
        <taxon>Bacteria</taxon>
        <taxon>Pseudomonadati</taxon>
        <taxon>Bacteroidota</taxon>
        <taxon>Bacteroidia</taxon>
        <taxon>Bacteroidales</taxon>
        <taxon>Prevotellaceae</taxon>
        <taxon>Prevotella</taxon>
    </lineage>
</organism>
<feature type="transmembrane region" description="Helical" evidence="4">
    <location>
        <begin position="324"/>
        <end position="344"/>
    </location>
</feature>
<keyword evidence="3 4" id="KW-0472">Membrane</keyword>
<evidence type="ECO:0000313" key="7">
    <source>
        <dbReference type="Proteomes" id="UP000198779"/>
    </source>
</evidence>
<dbReference type="RefSeq" id="WP_237833945.1">
    <property type="nucleotide sequence ID" value="NZ_CP091790.1"/>
</dbReference>
<keyword evidence="7" id="KW-1185">Reference proteome</keyword>
<feature type="transmembrane region" description="Helical" evidence="4">
    <location>
        <begin position="208"/>
        <end position="231"/>
    </location>
</feature>
<dbReference type="InterPro" id="IPR011701">
    <property type="entry name" value="MFS"/>
</dbReference>
<dbReference type="GO" id="GO:0022857">
    <property type="term" value="F:transmembrane transporter activity"/>
    <property type="evidence" value="ECO:0007669"/>
    <property type="project" value="InterPro"/>
</dbReference>
<keyword evidence="1 4" id="KW-0812">Transmembrane</keyword>
<feature type="transmembrane region" description="Helical" evidence="4">
    <location>
        <begin position="36"/>
        <end position="56"/>
    </location>
</feature>
<reference evidence="5 8" key="2">
    <citation type="submission" date="2016-10" db="EMBL/GenBank/DDBJ databases">
        <authorList>
            <person name="de Groot N.N."/>
        </authorList>
    </citation>
    <scope>NUCLEOTIDE SEQUENCE [LARGE SCALE GENOMIC DNA]</scope>
    <source>
        <strain evidence="8">BP1-145</strain>
        <strain evidence="5">BP1-148</strain>
    </source>
</reference>
<feature type="transmembrane region" description="Helical" evidence="4">
    <location>
        <begin position="267"/>
        <end position="287"/>
    </location>
</feature>
<dbReference type="Gene3D" id="1.20.1250.20">
    <property type="entry name" value="MFS general substrate transporter like domains"/>
    <property type="match status" value="1"/>
</dbReference>
<proteinExistence type="predicted"/>
<dbReference type="InterPro" id="IPR036259">
    <property type="entry name" value="MFS_trans_sf"/>
</dbReference>
<feature type="transmembrane region" description="Helical" evidence="4">
    <location>
        <begin position="237"/>
        <end position="258"/>
    </location>
</feature>
<dbReference type="Pfam" id="PF07690">
    <property type="entry name" value="MFS_1"/>
    <property type="match status" value="1"/>
</dbReference>
<dbReference type="SUPFAM" id="SSF103473">
    <property type="entry name" value="MFS general substrate transporter"/>
    <property type="match status" value="1"/>
</dbReference>
<feature type="transmembrane region" description="Helical" evidence="4">
    <location>
        <begin position="93"/>
        <end position="116"/>
    </location>
</feature>
<evidence type="ECO:0000256" key="3">
    <source>
        <dbReference type="ARBA" id="ARBA00023136"/>
    </source>
</evidence>
<feature type="transmembrane region" description="Helical" evidence="4">
    <location>
        <begin position="350"/>
        <end position="369"/>
    </location>
</feature>
<accession>A0A1H0IEU1</accession>
<dbReference type="PANTHER" id="PTHR23531:SF1">
    <property type="entry name" value="QUINOLENE RESISTANCE PROTEIN NORA"/>
    <property type="match status" value="1"/>
</dbReference>
<feature type="transmembrane region" description="Helical" evidence="4">
    <location>
        <begin position="293"/>
        <end position="312"/>
    </location>
</feature>
<evidence type="ECO:0000313" key="8">
    <source>
        <dbReference type="Proteomes" id="UP000199134"/>
    </source>
</evidence>
<evidence type="ECO:0000256" key="2">
    <source>
        <dbReference type="ARBA" id="ARBA00022989"/>
    </source>
</evidence>
<dbReference type="STRING" id="645274.SAMN04487901_12010"/>
<feature type="transmembrane region" description="Helical" evidence="4">
    <location>
        <begin position="169"/>
        <end position="188"/>
    </location>
</feature>
<keyword evidence="2 4" id="KW-1133">Transmembrane helix</keyword>
<feature type="transmembrane region" description="Helical" evidence="4">
    <location>
        <begin position="137"/>
        <end position="157"/>
    </location>
</feature>
<dbReference type="InterPro" id="IPR052714">
    <property type="entry name" value="MFS_Exporter"/>
</dbReference>
<evidence type="ECO:0000256" key="1">
    <source>
        <dbReference type="ARBA" id="ARBA00022692"/>
    </source>
</evidence>
<dbReference type="AlphaFoldDB" id="A0A1H0IEU1"/>